<accession>A0A6B0R9V8</accession>
<dbReference type="AlphaFoldDB" id="A0A6B0R9V8"/>
<sequence>MARSKLCREQITNARGTDVLQGQHSNVLAGDFGALVSDLRVTVMGGKDSLNTVLSSFRKPALGPVPASLRGTLESGLAGSSFSVGSAAESNSLWLLVVIEFFLSLSPILFSCPFHHRLLFLSLLVLDWREEEAEDGFPLSIDKLGYRVTSEALRSLQLPLILFIREVIVSNTQHFLHIIDLHLSFSRE</sequence>
<protein>
    <submittedName>
        <fullName evidence="1">Uncharacterized protein</fullName>
    </submittedName>
</protein>
<dbReference type="EMBL" id="VBQZ03000022">
    <property type="protein sequence ID" value="MXQ84654.1"/>
    <property type="molecule type" value="Genomic_DNA"/>
</dbReference>
<proteinExistence type="predicted"/>
<evidence type="ECO:0000313" key="2">
    <source>
        <dbReference type="Proteomes" id="UP000322234"/>
    </source>
</evidence>
<evidence type="ECO:0000313" key="1">
    <source>
        <dbReference type="EMBL" id="MXQ84654.1"/>
    </source>
</evidence>
<keyword evidence="2" id="KW-1185">Reference proteome</keyword>
<dbReference type="Proteomes" id="UP000322234">
    <property type="component" value="Unassembled WGS sequence"/>
</dbReference>
<reference evidence="1" key="1">
    <citation type="submission" date="2019-10" db="EMBL/GenBank/DDBJ databases">
        <title>The sequence and de novo assembly of the wild yak genome.</title>
        <authorList>
            <person name="Liu Y."/>
        </authorList>
    </citation>
    <scope>NUCLEOTIDE SEQUENCE [LARGE SCALE GENOMIC DNA]</scope>
    <source>
        <strain evidence="1">WY2019</strain>
    </source>
</reference>
<comment type="caution">
    <text evidence="1">The sequence shown here is derived from an EMBL/GenBank/DDBJ whole genome shotgun (WGS) entry which is preliminary data.</text>
</comment>
<organism evidence="1 2">
    <name type="scientific">Bos mutus</name>
    <name type="common">wild yak</name>
    <dbReference type="NCBI Taxonomy" id="72004"/>
    <lineage>
        <taxon>Eukaryota</taxon>
        <taxon>Metazoa</taxon>
        <taxon>Chordata</taxon>
        <taxon>Craniata</taxon>
        <taxon>Vertebrata</taxon>
        <taxon>Euteleostomi</taxon>
        <taxon>Mammalia</taxon>
        <taxon>Eutheria</taxon>
        <taxon>Laurasiatheria</taxon>
        <taxon>Artiodactyla</taxon>
        <taxon>Ruminantia</taxon>
        <taxon>Pecora</taxon>
        <taxon>Bovidae</taxon>
        <taxon>Bovinae</taxon>
        <taxon>Bos</taxon>
    </lineage>
</organism>
<name>A0A6B0R9V8_9CETA</name>
<gene>
    <name evidence="1" type="ORF">E5288_WYG016752</name>
</gene>